<name>A0A183EDQ5_9BILA</name>
<evidence type="ECO:0000313" key="3">
    <source>
        <dbReference type="Proteomes" id="UP000271098"/>
    </source>
</evidence>
<keyword evidence="3" id="KW-1185">Reference proteome</keyword>
<evidence type="ECO:0000313" key="2">
    <source>
        <dbReference type="EMBL" id="VDN33139.1"/>
    </source>
</evidence>
<dbReference type="AlphaFoldDB" id="A0A183EDQ5"/>
<evidence type="ECO:0000256" key="1">
    <source>
        <dbReference type="SAM" id="SignalP"/>
    </source>
</evidence>
<feature type="signal peptide" evidence="1">
    <location>
        <begin position="1"/>
        <end position="20"/>
    </location>
</feature>
<gene>
    <name evidence="2" type="ORF">GPUH_LOCUS19098</name>
</gene>
<organism evidence="4">
    <name type="scientific">Gongylonema pulchrum</name>
    <dbReference type="NCBI Taxonomy" id="637853"/>
    <lineage>
        <taxon>Eukaryota</taxon>
        <taxon>Metazoa</taxon>
        <taxon>Ecdysozoa</taxon>
        <taxon>Nematoda</taxon>
        <taxon>Chromadorea</taxon>
        <taxon>Rhabditida</taxon>
        <taxon>Spirurina</taxon>
        <taxon>Spiruromorpha</taxon>
        <taxon>Spiruroidea</taxon>
        <taxon>Gongylonematidae</taxon>
        <taxon>Gongylonema</taxon>
    </lineage>
</organism>
<proteinExistence type="predicted"/>
<accession>A0A183EDQ5</accession>
<reference evidence="2 3" key="2">
    <citation type="submission" date="2018-11" db="EMBL/GenBank/DDBJ databases">
        <authorList>
            <consortium name="Pathogen Informatics"/>
        </authorList>
    </citation>
    <scope>NUCLEOTIDE SEQUENCE [LARGE SCALE GENOMIC DNA]</scope>
</reference>
<dbReference type="WBParaSite" id="GPUH_0001912101-mRNA-1">
    <property type="protein sequence ID" value="GPUH_0001912101-mRNA-1"/>
    <property type="gene ID" value="GPUH_0001912101"/>
</dbReference>
<evidence type="ECO:0000313" key="4">
    <source>
        <dbReference type="WBParaSite" id="GPUH_0001912101-mRNA-1"/>
    </source>
</evidence>
<keyword evidence="1" id="KW-0732">Signal</keyword>
<sequence>MVTAEKPMLFPLVIAAVCAAASVPGPTSFSSKMLILHSMKAPWPIHKFLHVMDIRELNALFQRRLDKITSDAALAARLSPQYWKNAFFESKEQSAAPHPSFVNH</sequence>
<feature type="chain" id="PRO_5043139134" evidence="1">
    <location>
        <begin position="21"/>
        <end position="104"/>
    </location>
</feature>
<dbReference type="Proteomes" id="UP000271098">
    <property type="component" value="Unassembled WGS sequence"/>
</dbReference>
<dbReference type="EMBL" id="UYRT01087906">
    <property type="protein sequence ID" value="VDN33139.1"/>
    <property type="molecule type" value="Genomic_DNA"/>
</dbReference>
<reference evidence="4" key="1">
    <citation type="submission" date="2016-06" db="UniProtKB">
        <authorList>
            <consortium name="WormBaseParasite"/>
        </authorList>
    </citation>
    <scope>IDENTIFICATION</scope>
</reference>
<protein>
    <submittedName>
        <fullName evidence="4">Secreted protein</fullName>
    </submittedName>
</protein>